<evidence type="ECO:0000256" key="1">
    <source>
        <dbReference type="ARBA" id="ARBA00022723"/>
    </source>
</evidence>
<evidence type="ECO:0000313" key="3">
    <source>
        <dbReference type="EMBL" id="MBZ6076947.1"/>
    </source>
</evidence>
<protein>
    <submittedName>
        <fullName evidence="3">Cupin domain-containing protein</fullName>
    </submittedName>
</protein>
<dbReference type="InterPro" id="IPR013096">
    <property type="entry name" value="Cupin_2"/>
</dbReference>
<dbReference type="Gene3D" id="2.60.120.10">
    <property type="entry name" value="Jelly Rolls"/>
    <property type="match status" value="1"/>
</dbReference>
<dbReference type="PANTHER" id="PTHR35848">
    <property type="entry name" value="OXALATE-BINDING PROTEIN"/>
    <property type="match status" value="1"/>
</dbReference>
<keyword evidence="1" id="KW-0479">Metal-binding</keyword>
<comment type="caution">
    <text evidence="3">The sequence shown here is derived from an EMBL/GenBank/DDBJ whole genome shotgun (WGS) entry which is preliminary data.</text>
</comment>
<feature type="domain" description="Cupin type-2" evidence="2">
    <location>
        <begin position="41"/>
        <end position="113"/>
    </location>
</feature>
<reference evidence="3 4" key="1">
    <citation type="submission" date="2021-09" db="EMBL/GenBank/DDBJ databases">
        <title>The complete genome sequence of a new microorganism.</title>
        <authorList>
            <person name="Zi Z."/>
        </authorList>
    </citation>
    <scope>NUCLEOTIDE SEQUENCE [LARGE SCALE GENOMIC DNA]</scope>
    <source>
        <strain evidence="3 4">WGZ8</strain>
    </source>
</reference>
<dbReference type="CDD" id="cd02224">
    <property type="entry name" value="cupin_SPO2919-like"/>
    <property type="match status" value="1"/>
</dbReference>
<dbReference type="RefSeq" id="WP_224313261.1">
    <property type="nucleotide sequence ID" value="NZ_JAIRBM010000007.1"/>
</dbReference>
<dbReference type="InterPro" id="IPR014710">
    <property type="entry name" value="RmlC-like_jellyroll"/>
</dbReference>
<sequence>MKPLVNIDDVETFAAGNGERFEATHGLLSAPLGGQKIGASVTRVAPGKAAFPFHHHYGSEEHFFIVSGTGTLRYGNEVFPVRAGDYIVHPPGGPDTAHQLINTGSEALVYLAIGAMGTPDVMGYPDSGKTSVMTAPFGQNGLRFIVNDQTRDQAGYWDGEDGAKVDAILKSHG</sequence>
<evidence type="ECO:0000313" key="4">
    <source>
        <dbReference type="Proteomes" id="UP000704176"/>
    </source>
</evidence>
<dbReference type="EMBL" id="JAIRBM010000007">
    <property type="protein sequence ID" value="MBZ6076947.1"/>
    <property type="molecule type" value="Genomic_DNA"/>
</dbReference>
<proteinExistence type="predicted"/>
<dbReference type="PANTHER" id="PTHR35848:SF6">
    <property type="entry name" value="CUPIN TYPE-2 DOMAIN-CONTAINING PROTEIN"/>
    <property type="match status" value="1"/>
</dbReference>
<name>A0ABS7VPQ2_9HYPH</name>
<dbReference type="Pfam" id="PF07883">
    <property type="entry name" value="Cupin_2"/>
    <property type="match status" value="1"/>
</dbReference>
<dbReference type="InterPro" id="IPR011051">
    <property type="entry name" value="RmlC_Cupin_sf"/>
</dbReference>
<organism evidence="3 4">
    <name type="scientific">Microvirga puerhi</name>
    <dbReference type="NCBI Taxonomy" id="2876078"/>
    <lineage>
        <taxon>Bacteria</taxon>
        <taxon>Pseudomonadati</taxon>
        <taxon>Pseudomonadota</taxon>
        <taxon>Alphaproteobacteria</taxon>
        <taxon>Hyphomicrobiales</taxon>
        <taxon>Methylobacteriaceae</taxon>
        <taxon>Microvirga</taxon>
    </lineage>
</organism>
<dbReference type="SUPFAM" id="SSF51182">
    <property type="entry name" value="RmlC-like cupins"/>
    <property type="match status" value="1"/>
</dbReference>
<keyword evidence="4" id="KW-1185">Reference proteome</keyword>
<evidence type="ECO:0000259" key="2">
    <source>
        <dbReference type="Pfam" id="PF07883"/>
    </source>
</evidence>
<accession>A0ABS7VPQ2</accession>
<gene>
    <name evidence="3" type="ORF">K9B37_11730</name>
</gene>
<dbReference type="InterPro" id="IPR051610">
    <property type="entry name" value="GPI/OXD"/>
</dbReference>
<dbReference type="Proteomes" id="UP000704176">
    <property type="component" value="Unassembled WGS sequence"/>
</dbReference>